<dbReference type="InterPro" id="IPR016166">
    <property type="entry name" value="FAD-bd_PCMH"/>
</dbReference>
<keyword evidence="6" id="KW-1015">Disulfide bond</keyword>
<dbReference type="SUPFAM" id="SSF56176">
    <property type="entry name" value="FAD-binding/transporter-associated domain-like"/>
    <property type="match status" value="1"/>
</dbReference>
<dbReference type="Gene3D" id="3.30.465.10">
    <property type="match status" value="1"/>
</dbReference>
<proteinExistence type="inferred from homology"/>
<gene>
    <name evidence="10" type="ORF">F8388_022712</name>
</gene>
<dbReference type="GO" id="GO:0016491">
    <property type="term" value="F:oxidoreductase activity"/>
    <property type="evidence" value="ECO:0007669"/>
    <property type="project" value="InterPro"/>
</dbReference>
<dbReference type="PROSITE" id="PS51387">
    <property type="entry name" value="FAD_PCMH"/>
    <property type="match status" value="1"/>
</dbReference>
<name>A0A7J6G203_CANSA</name>
<dbReference type="Gene3D" id="3.30.43.10">
    <property type="entry name" value="Uridine Diphospho-n-acetylenolpyruvylglucosamine Reductase, domain 2"/>
    <property type="match status" value="1"/>
</dbReference>
<keyword evidence="7" id="KW-0325">Glycoprotein</keyword>
<evidence type="ECO:0000313" key="11">
    <source>
        <dbReference type="Proteomes" id="UP000525078"/>
    </source>
</evidence>
<feature type="domain" description="FAD-binding PCMH-type" evidence="9">
    <location>
        <begin position="83"/>
        <end position="259"/>
    </location>
</feature>
<reference evidence="10 11" key="1">
    <citation type="journal article" date="2020" name="bioRxiv">
        <title>Sequence and annotation of 42 cannabis genomes reveals extensive copy number variation in cannabinoid synthesis and pathogen resistance genes.</title>
        <authorList>
            <person name="Mckernan K.J."/>
            <person name="Helbert Y."/>
            <person name="Kane L.T."/>
            <person name="Ebling H."/>
            <person name="Zhang L."/>
            <person name="Liu B."/>
            <person name="Eaton Z."/>
            <person name="Mclaughlin S."/>
            <person name="Kingan S."/>
            <person name="Baybayan P."/>
            <person name="Concepcion G."/>
            <person name="Jordan M."/>
            <person name="Riva A."/>
            <person name="Barbazuk W."/>
            <person name="Harkins T."/>
        </authorList>
    </citation>
    <scope>NUCLEOTIDE SEQUENCE [LARGE SCALE GENOMIC DNA]</scope>
    <source>
        <strain evidence="11">cv. Jamaican Lion 4</strain>
        <tissue evidence="10">Leaf</tissue>
    </source>
</reference>
<comment type="cofactor">
    <cofactor evidence="1">
        <name>FAD</name>
        <dbReference type="ChEBI" id="CHEBI:57692"/>
    </cofactor>
</comment>
<dbReference type="GO" id="GO:1901696">
    <property type="term" value="P:cannabinoid biosynthetic process"/>
    <property type="evidence" value="ECO:0007669"/>
    <property type="project" value="UniProtKB-ARBA"/>
</dbReference>
<dbReference type="InterPro" id="IPR036318">
    <property type="entry name" value="FAD-bd_PCMH-like_sf"/>
</dbReference>
<evidence type="ECO:0000256" key="7">
    <source>
        <dbReference type="ARBA" id="ARBA00023180"/>
    </source>
</evidence>
<dbReference type="InterPro" id="IPR012951">
    <property type="entry name" value="BBE"/>
</dbReference>
<accession>A0A7J6G203</accession>
<dbReference type="InterPro" id="IPR016167">
    <property type="entry name" value="FAD-bd_PCMH_sub1"/>
</dbReference>
<dbReference type="InterPro" id="IPR016169">
    <property type="entry name" value="FAD-bd_PCMH_sub2"/>
</dbReference>
<evidence type="ECO:0000256" key="6">
    <source>
        <dbReference type="ARBA" id="ARBA00023157"/>
    </source>
</evidence>
<feature type="chain" id="PRO_5029803096" description="FAD-binding PCMH-type domain-containing protein" evidence="8">
    <location>
        <begin position="29"/>
        <end position="687"/>
    </location>
</feature>
<keyword evidence="5" id="KW-0274">FAD</keyword>
<keyword evidence="3" id="KW-0285">Flavoprotein</keyword>
<dbReference type="Pfam" id="PF01565">
    <property type="entry name" value="FAD_binding_4"/>
    <property type="match status" value="1"/>
</dbReference>
<dbReference type="Proteomes" id="UP000525078">
    <property type="component" value="Unassembled WGS sequence"/>
</dbReference>
<dbReference type="PANTHER" id="PTHR32448">
    <property type="entry name" value="OS08G0158400 PROTEIN"/>
    <property type="match status" value="1"/>
</dbReference>
<feature type="signal peptide" evidence="8">
    <location>
        <begin position="1"/>
        <end position="28"/>
    </location>
</feature>
<protein>
    <recommendedName>
        <fullName evidence="9">FAD-binding PCMH-type domain-containing protein</fullName>
    </recommendedName>
</protein>
<dbReference type="Pfam" id="PF08031">
    <property type="entry name" value="BBE"/>
    <property type="match status" value="1"/>
</dbReference>
<evidence type="ECO:0000256" key="8">
    <source>
        <dbReference type="SAM" id="SignalP"/>
    </source>
</evidence>
<comment type="similarity">
    <text evidence="2">Belongs to the oxygen-dependent FAD-linked oxidoreductase family.</text>
</comment>
<evidence type="ECO:0000256" key="2">
    <source>
        <dbReference type="ARBA" id="ARBA00005466"/>
    </source>
</evidence>
<evidence type="ECO:0000256" key="4">
    <source>
        <dbReference type="ARBA" id="ARBA00022729"/>
    </source>
</evidence>
<comment type="caution">
    <text evidence="10">The sequence shown here is derived from an EMBL/GenBank/DDBJ whole genome shotgun (WGS) entry which is preliminary data.</text>
</comment>
<keyword evidence="4 8" id="KW-0732">Signal</keyword>
<organism evidence="10 11">
    <name type="scientific">Cannabis sativa</name>
    <name type="common">Hemp</name>
    <name type="synonym">Marijuana</name>
    <dbReference type="NCBI Taxonomy" id="3483"/>
    <lineage>
        <taxon>Eukaryota</taxon>
        <taxon>Viridiplantae</taxon>
        <taxon>Streptophyta</taxon>
        <taxon>Embryophyta</taxon>
        <taxon>Tracheophyta</taxon>
        <taxon>Spermatophyta</taxon>
        <taxon>Magnoliopsida</taxon>
        <taxon>eudicotyledons</taxon>
        <taxon>Gunneridae</taxon>
        <taxon>Pentapetalae</taxon>
        <taxon>rosids</taxon>
        <taxon>fabids</taxon>
        <taxon>Rosales</taxon>
        <taxon>Cannabaceae</taxon>
        <taxon>Cannabis</taxon>
    </lineage>
</organism>
<evidence type="ECO:0000259" key="9">
    <source>
        <dbReference type="PROSITE" id="PS51387"/>
    </source>
</evidence>
<evidence type="ECO:0000313" key="10">
    <source>
        <dbReference type="EMBL" id="KAF4376996.1"/>
    </source>
</evidence>
<dbReference type="GO" id="GO:0071949">
    <property type="term" value="F:FAD binding"/>
    <property type="evidence" value="ECO:0007669"/>
    <property type="project" value="InterPro"/>
</dbReference>
<dbReference type="AlphaFoldDB" id="A0A7J6G203"/>
<dbReference type="FunFam" id="3.30.43.10:FF:000004">
    <property type="entry name" value="Berberine bridge enzyme-like 15"/>
    <property type="match status" value="1"/>
</dbReference>
<dbReference type="InterPro" id="IPR006094">
    <property type="entry name" value="Oxid_FAD_bind_N"/>
</dbReference>
<sequence>MLSKSSSIAVHQPLLHFLLLLLSNFSWATSSSNSSTPQNFIQCVTINSQLSVPVVTTLFTPNTSSYISVLTSTLSNLRFLEPSFSKPQFIFTPLHDSHVQAAVLCSRKLGFHIRIRSGGHDYEGVSFASHFQTPFILIDLINLRLVDVNIEQNSAWVQAGATIGELYYRISQKSKVHGFPAGICPSVGIGGHITGGAYGSLMRKYGLAADNVLDARIVDVNGQILDREKMGEDLFWAIRGGGGGSFGIILWWKIRLVPVPETVTHFKIGKTLEQGALKLVSRWQQVMDKLDEDLFMNVRFTVINSSCNSSVNQRTLRIDYNALFLGDCNRVLQVVEKSFPELGLERKDCMEMSWAESAFYLFSYGKPVESLLEVKTSPRIYFKAKTDFVTVPIPEEALDELWTRLLKEENEPMIWTPFGGMMSKISETEIPYPHRKGILFMIQYLSTWEDEEDSERHVDWIRELYEYMTPYVTNSPRLAYVNYRDLDLGINEKNTNLLTLTSSDHWGIKYYKKDNFKRLVQVKSQVDPDNFFRHEQNVDGDEAVIQSEFLNDSDAEVNEIAVQSEPSFVRSYSSVIELLEEVQQKIPFHQCRCLRRTLRRSSLTEKKTNGQRRKWAKYDVREKPVEENVAGQEISAGFDSEGVGVGGEKITRGSSITSVEWDELEIVKVRPHSSRKRDDAEDGACER</sequence>
<evidence type="ECO:0000256" key="5">
    <source>
        <dbReference type="ARBA" id="ARBA00022827"/>
    </source>
</evidence>
<dbReference type="EMBL" id="JAATIP010000083">
    <property type="protein sequence ID" value="KAF4376996.1"/>
    <property type="molecule type" value="Genomic_DNA"/>
</dbReference>
<evidence type="ECO:0000256" key="3">
    <source>
        <dbReference type="ARBA" id="ARBA00022630"/>
    </source>
</evidence>
<evidence type="ECO:0000256" key="1">
    <source>
        <dbReference type="ARBA" id="ARBA00001974"/>
    </source>
</evidence>
<dbReference type="Gene3D" id="3.40.462.20">
    <property type="match status" value="1"/>
</dbReference>